<dbReference type="Proteomes" id="UP001202248">
    <property type="component" value="Unassembled WGS sequence"/>
</dbReference>
<sequence>MLFTRPYDYTFYQLTPDSVTALYKLIMPLSISLPKAFFSFSFRSQNDIDQYRSQNGSLVWELDDVWKTKQYLFFTLDYYKSWREKNFMYDESTGRFYNTSKISADSTNGFLPVLPGGIQYNDEEYLYTSTSSSSMFQSKDYNQKKNLNTHPL</sequence>
<accession>A0ABS9SPT8</accession>
<evidence type="ECO:0000313" key="1">
    <source>
        <dbReference type="EMBL" id="MCH5600428.1"/>
    </source>
</evidence>
<reference evidence="1 2" key="1">
    <citation type="submission" date="2022-02" db="EMBL/GenBank/DDBJ databases">
        <authorList>
            <person name="Min J."/>
        </authorList>
    </citation>
    <scope>NUCLEOTIDE SEQUENCE [LARGE SCALE GENOMIC DNA]</scope>
    <source>
        <strain evidence="1 2">GR10-1</strain>
    </source>
</reference>
<proteinExistence type="predicted"/>
<evidence type="ECO:0008006" key="3">
    <source>
        <dbReference type="Google" id="ProtNLM"/>
    </source>
</evidence>
<organism evidence="1 2">
    <name type="scientific">Niabella ginsengisoli</name>
    <dbReference type="NCBI Taxonomy" id="522298"/>
    <lineage>
        <taxon>Bacteria</taxon>
        <taxon>Pseudomonadati</taxon>
        <taxon>Bacteroidota</taxon>
        <taxon>Chitinophagia</taxon>
        <taxon>Chitinophagales</taxon>
        <taxon>Chitinophagaceae</taxon>
        <taxon>Niabella</taxon>
    </lineage>
</organism>
<dbReference type="EMBL" id="JAKWBL010000004">
    <property type="protein sequence ID" value="MCH5600428.1"/>
    <property type="molecule type" value="Genomic_DNA"/>
</dbReference>
<dbReference type="RefSeq" id="WP_240832581.1">
    <property type="nucleotide sequence ID" value="NZ_JAKWBL010000004.1"/>
</dbReference>
<evidence type="ECO:0000313" key="2">
    <source>
        <dbReference type="Proteomes" id="UP001202248"/>
    </source>
</evidence>
<gene>
    <name evidence="1" type="ORF">MKP09_22175</name>
</gene>
<protein>
    <recommendedName>
        <fullName evidence="3">TonB-dependent receptor</fullName>
    </recommendedName>
</protein>
<keyword evidence="2" id="KW-1185">Reference proteome</keyword>
<comment type="caution">
    <text evidence="1">The sequence shown here is derived from an EMBL/GenBank/DDBJ whole genome shotgun (WGS) entry which is preliminary data.</text>
</comment>
<name>A0ABS9SPT8_9BACT</name>